<feature type="region of interest" description="Disordered" evidence="1">
    <location>
        <begin position="920"/>
        <end position="952"/>
    </location>
</feature>
<organism evidence="2 3">
    <name type="scientific">Limnohabitans curvus</name>
    <dbReference type="NCBI Taxonomy" id="323423"/>
    <lineage>
        <taxon>Bacteria</taxon>
        <taxon>Pseudomonadati</taxon>
        <taxon>Pseudomonadota</taxon>
        <taxon>Betaproteobacteria</taxon>
        <taxon>Burkholderiales</taxon>
        <taxon>Comamonadaceae</taxon>
        <taxon>Limnohabitans</taxon>
    </lineage>
</organism>
<evidence type="ECO:0000313" key="3">
    <source>
        <dbReference type="Proteomes" id="UP000251341"/>
    </source>
</evidence>
<evidence type="ECO:0000256" key="1">
    <source>
        <dbReference type="SAM" id="MobiDB-lite"/>
    </source>
</evidence>
<comment type="caution">
    <text evidence="2">The sequence shown here is derived from an EMBL/GenBank/DDBJ whole genome shotgun (WGS) entry which is preliminary data.</text>
</comment>
<proteinExistence type="predicted"/>
<dbReference type="AlphaFoldDB" id="A0A315EUU3"/>
<evidence type="ECO:0000313" key="2">
    <source>
        <dbReference type="EMBL" id="PUE60628.1"/>
    </source>
</evidence>
<feature type="compositionally biased region" description="Low complexity" evidence="1">
    <location>
        <begin position="922"/>
        <end position="945"/>
    </location>
</feature>
<dbReference type="InterPro" id="IPR043709">
    <property type="entry name" value="DUF5649"/>
</dbReference>
<dbReference type="EMBL" id="NESP01000001">
    <property type="protein sequence ID" value="PUE60628.1"/>
    <property type="molecule type" value="Genomic_DNA"/>
</dbReference>
<gene>
    <name evidence="2" type="ORF">B9Z44_14245</name>
</gene>
<accession>A0A315EUU3</accession>
<keyword evidence="3" id="KW-1185">Reference proteome</keyword>
<reference evidence="2 3" key="1">
    <citation type="submission" date="2017-04" db="EMBL/GenBank/DDBJ databases">
        <title>Unexpected and diverse lifestyles within the genus Limnohabitans.</title>
        <authorList>
            <person name="Kasalicky V."/>
            <person name="Mehrshad M."/>
            <person name="Andrei S.-A."/>
            <person name="Salcher M."/>
            <person name="Kratochvilova H."/>
            <person name="Simek K."/>
            <person name="Ghai R."/>
        </authorList>
    </citation>
    <scope>NUCLEOTIDE SEQUENCE [LARGE SCALE GENOMIC DNA]</scope>
    <source>
        <strain evidence="2 3">MWH-C5</strain>
    </source>
</reference>
<dbReference type="Pfam" id="PF18886">
    <property type="entry name" value="DUF5649"/>
    <property type="match status" value="6"/>
</dbReference>
<dbReference type="Proteomes" id="UP000251341">
    <property type="component" value="Unassembled WGS sequence"/>
</dbReference>
<sequence>MLGHTTTINALGVNFDRTITAAAQSLGLTVNNLGTTTFKGDVDIGWLETDGGGTSTNQVNINTASIKSTGMQHYGERVSLTSAVPVTLTGAGVTFADTLDGPQALTIEDSGVTTFTKEVGQGTALASLTIKDNGGVHGTVHIDGGEVTTTGAQSYGNAVVLGHTTTINALGVNFDRTITAAAQSLGLTVNNLGTTTFKGDVDIGWLETDGGGTSTNQVNINTASIKTSGTQHYGERVSLTSPVVTLSATSVTFDRPVDGQSLIVDAIAKINGGGVTTTGLQTYSDQMILGDDTTLTSTTDTLTFRSITDGASTSTSTPIPVFNLNLKSATALTLGDVDLGGQLQLTTQTGGVSQRANTRLNIGGAATLTADAGTHQVAALTNANNTFTGLLTFNQINSGSWADVSVTTDAPLTLGPLQSGGSVNLQTQGALTTNTISTSGSLTVNSHGGAVSVGASTVSGSMSVQTGGGAMAQTGQFVVTGNTSVTAGTGTITLLNALNNFGGSLALQGTSTSVATSGNLQLANVTNTGPMTLLAPRGSIDLGTAFITGGDLTLQSRDNMNLGGANITGSLNMSSTTGTVSFGQATVTGSLTATTQGQQVDLGAANVGGNLSVQTNGGSIVQSTTPNSALQVTGTSTLNAGTGNVTLPNMPNQFGGAVSLQANNVQLVGSNGLILGNSTVSGNLNVTAATGNVTQSAPLTVMGTSTITATRGDVVLAQANTFVQPVAVNAVNVNLHSTSALTLGASTVTGNLMATVDQGDLTQTAPLTVGGKTDLITTTGNVALTNAANSFADLVSVDTAGTLKLTSGGALTLGQVKTVGDTDLKSNGKLDLGTSVFGAKVNANSGGFDIVQTGPIKVGGNSNFEAGNAKIDLFNPKNAWSGSILYKGGIVMINHPQLMNAVNAGTLVVRAETSAVQPAKVSAPASTGNAAANGASSGTANGDSAVSVSATRPASSNQTGLITVAVSSEAAAPGRSFSFSIESQVPAAAATNTEVRVTQADGKPLPEWLRYEATTKTFVATTVPPGAFPLQLKVGIGGVETLMVISEKPPGK</sequence>
<protein>
    <submittedName>
        <fullName evidence="2">Uncharacterized protein</fullName>
    </submittedName>
</protein>
<name>A0A315EUU3_9BURK</name>